<name>A0A328BNT8_9CAUL</name>
<dbReference type="AlphaFoldDB" id="A0A328BNT8"/>
<evidence type="ECO:0000313" key="1">
    <source>
        <dbReference type="EMBL" id="RAK68773.1"/>
    </source>
</evidence>
<reference evidence="1 2" key="1">
    <citation type="submission" date="2018-05" db="EMBL/GenBank/DDBJ databases">
        <authorList>
            <person name="Lanie J.A."/>
            <person name="Ng W.-L."/>
            <person name="Kazmierczak K.M."/>
            <person name="Andrzejewski T.M."/>
            <person name="Davidsen T.M."/>
            <person name="Wayne K.J."/>
            <person name="Tettelin H."/>
            <person name="Glass J.I."/>
            <person name="Rusch D."/>
            <person name="Podicherti R."/>
            <person name="Tsui H.-C.T."/>
            <person name="Winkler M.E."/>
        </authorList>
    </citation>
    <scope>NUCLEOTIDE SEQUENCE [LARGE SCALE GENOMIC DNA]</scope>
    <source>
        <strain evidence="1 2">BUT-10</strain>
    </source>
</reference>
<dbReference type="Proteomes" id="UP000249524">
    <property type="component" value="Unassembled WGS sequence"/>
</dbReference>
<comment type="caution">
    <text evidence="1">The sequence shown here is derived from an EMBL/GenBank/DDBJ whole genome shotgun (WGS) entry which is preliminary data.</text>
</comment>
<protein>
    <submittedName>
        <fullName evidence="1">Uncharacterized protein</fullName>
    </submittedName>
</protein>
<gene>
    <name evidence="1" type="ORF">DJ019_01820</name>
</gene>
<evidence type="ECO:0000313" key="2">
    <source>
        <dbReference type="Proteomes" id="UP000249524"/>
    </source>
</evidence>
<proteinExistence type="predicted"/>
<keyword evidence="2" id="KW-1185">Reference proteome</keyword>
<accession>A0A328BNT8</accession>
<dbReference type="EMBL" id="QFYS01000001">
    <property type="protein sequence ID" value="RAK68773.1"/>
    <property type="molecule type" value="Genomic_DNA"/>
</dbReference>
<sequence length="69" mass="7243">MAPVMPKAVADACEVVRTDAANTMQHTTTADLSARLMCRVDARKLGLVLAWVDQFADRAAIAKAAGEAG</sequence>
<organism evidence="1 2">
    <name type="scientific">Phenylobacterium kunshanense</name>
    <dbReference type="NCBI Taxonomy" id="1445034"/>
    <lineage>
        <taxon>Bacteria</taxon>
        <taxon>Pseudomonadati</taxon>
        <taxon>Pseudomonadota</taxon>
        <taxon>Alphaproteobacteria</taxon>
        <taxon>Caulobacterales</taxon>
        <taxon>Caulobacteraceae</taxon>
        <taxon>Phenylobacterium</taxon>
    </lineage>
</organism>